<feature type="transmembrane region" description="Helical" evidence="8">
    <location>
        <begin position="220"/>
        <end position="243"/>
    </location>
</feature>
<feature type="region of interest" description="Disordered" evidence="7">
    <location>
        <begin position="1"/>
        <end position="45"/>
    </location>
</feature>
<dbReference type="InterPro" id="IPR039309">
    <property type="entry name" value="BT1"/>
</dbReference>
<dbReference type="Gene3D" id="1.20.1250.20">
    <property type="entry name" value="MFS general substrate transporter like domains"/>
    <property type="match status" value="1"/>
</dbReference>
<feature type="region of interest" description="Disordered" evidence="7">
    <location>
        <begin position="598"/>
        <end position="636"/>
    </location>
</feature>
<proteinExistence type="inferred from homology"/>
<evidence type="ECO:0000256" key="3">
    <source>
        <dbReference type="ARBA" id="ARBA00022448"/>
    </source>
</evidence>
<dbReference type="PANTHER" id="PTHR31585:SF0">
    <property type="entry name" value="FOLATE-BIOPTERIN TRANSPORTER 1, CHLOROPLASTIC"/>
    <property type="match status" value="1"/>
</dbReference>
<sequence length="636" mass="65982">MKRKDNSSRVCSLPEDGHHQPTETPEAWLLAKEHADGSSSSKPGRRNKKLRVPYLGLEVTPELVAISMVYFVQGILGLSRLALSFFFKDDLGVEPAQVAVLVGLAGLPWVVKPLYGFISDSVPLFGYRRRSYLLLCGLAGSASWLALATLVHSPGGAVAAMLLGSLSTACSDVVVDSLVVERARGEPMATAGSLQSLCWASSAVGGIASAYFSGSLVQDYGAHTVFAVTAVFPLIVSASALLIDEQRIVTSRTPAAANSSSNTNKGLLPAVSSGGSGGSGSSGSSLTVRQRAAAVLGESVVAQGLALWGAVKQRNILLPTVFVFLWQATPTADTAMFYFYTNQLHFTPEFLGRVQLAGSVARLAAALRQPRAPANLGRVQLAGSVARLAAALQQPCAPAILGRVQLAGSVARLAGVVLYNGVFKKVPLKRMLLWAMLLGVGLGSTQLLLVSGANRALGLSDELFVLGDSVILTVLGQVSFMPILVLAARLCPEGVEATLFATLMSILNAGGFTGSALGAGLTSLLGVTSSDFSNLFLLLVLCNASTLLPAPFLWLLPPAVDQDPPAAAAGGDSSSSSAHGDGRGEGVEIVVDLIGGSEDIADGHQQQQQQSSRAAAADEEEGLPLLGQQPPPKGRR</sequence>
<keyword evidence="10" id="KW-1185">Reference proteome</keyword>
<evidence type="ECO:0000256" key="7">
    <source>
        <dbReference type="SAM" id="MobiDB-lite"/>
    </source>
</evidence>
<evidence type="ECO:0000256" key="1">
    <source>
        <dbReference type="ARBA" id="ARBA00004141"/>
    </source>
</evidence>
<feature type="region of interest" description="Disordered" evidence="7">
    <location>
        <begin position="564"/>
        <end position="584"/>
    </location>
</feature>
<feature type="compositionally biased region" description="Low complexity" evidence="7">
    <location>
        <begin position="605"/>
        <end position="615"/>
    </location>
</feature>
<feature type="transmembrane region" description="Helical" evidence="8">
    <location>
        <begin position="463"/>
        <end position="487"/>
    </location>
</feature>
<dbReference type="CDD" id="cd17484">
    <property type="entry name" value="MFS_FBT"/>
    <property type="match status" value="1"/>
</dbReference>
<dbReference type="NCBIfam" id="TIGR00788">
    <property type="entry name" value="fbt"/>
    <property type="match status" value="1"/>
</dbReference>
<feature type="compositionally biased region" description="Low complexity" evidence="7">
    <location>
        <begin position="564"/>
        <end position="579"/>
    </location>
</feature>
<keyword evidence="4 8" id="KW-0812">Transmembrane</keyword>
<organism evidence="9 10">
    <name type="scientific">Tetradesmus obliquus</name>
    <name type="common">Green alga</name>
    <name type="synonym">Acutodesmus obliquus</name>
    <dbReference type="NCBI Taxonomy" id="3088"/>
    <lineage>
        <taxon>Eukaryota</taxon>
        <taxon>Viridiplantae</taxon>
        <taxon>Chlorophyta</taxon>
        <taxon>core chlorophytes</taxon>
        <taxon>Chlorophyceae</taxon>
        <taxon>CS clade</taxon>
        <taxon>Sphaeropleales</taxon>
        <taxon>Scenedesmaceae</taxon>
        <taxon>Tetradesmus</taxon>
    </lineage>
</organism>
<feature type="transmembrane region" description="Helical" evidence="8">
    <location>
        <begin position="132"/>
        <end position="151"/>
    </location>
</feature>
<gene>
    <name evidence="9" type="ORF">BQ4739_LOCUS7314</name>
</gene>
<evidence type="ECO:0000313" key="9">
    <source>
        <dbReference type="EMBL" id="SZX66884.1"/>
    </source>
</evidence>
<comment type="subcellular location">
    <subcellularLocation>
        <location evidence="1">Membrane</location>
        <topology evidence="1">Multi-pass membrane protein</topology>
    </subcellularLocation>
</comment>
<dbReference type="PANTHER" id="PTHR31585">
    <property type="entry name" value="FOLATE-BIOPTERIN TRANSPORTER 1, CHLOROPLASTIC"/>
    <property type="match status" value="1"/>
</dbReference>
<feature type="transmembrane region" description="Helical" evidence="8">
    <location>
        <begin position="52"/>
        <end position="72"/>
    </location>
</feature>
<feature type="transmembrane region" description="Helical" evidence="8">
    <location>
        <begin position="92"/>
        <end position="111"/>
    </location>
</feature>
<reference evidence="9 10" key="1">
    <citation type="submission" date="2016-10" db="EMBL/GenBank/DDBJ databases">
        <authorList>
            <person name="Cai Z."/>
        </authorList>
    </citation>
    <scope>NUCLEOTIDE SEQUENCE [LARGE SCALE GENOMIC DNA]</scope>
</reference>
<accession>A0A383VQ75</accession>
<evidence type="ECO:0000256" key="2">
    <source>
        <dbReference type="ARBA" id="ARBA00007015"/>
    </source>
</evidence>
<keyword evidence="6 8" id="KW-0472">Membrane</keyword>
<protein>
    <submittedName>
        <fullName evidence="9">Uncharacterized protein</fullName>
    </submittedName>
</protein>
<dbReference type="Proteomes" id="UP000256970">
    <property type="component" value="Unassembled WGS sequence"/>
</dbReference>
<feature type="transmembrane region" description="Helical" evidence="8">
    <location>
        <begin position="499"/>
        <end position="523"/>
    </location>
</feature>
<dbReference type="AlphaFoldDB" id="A0A383VQ75"/>
<evidence type="ECO:0000313" key="10">
    <source>
        <dbReference type="Proteomes" id="UP000256970"/>
    </source>
</evidence>
<dbReference type="InterPro" id="IPR004324">
    <property type="entry name" value="FBT"/>
</dbReference>
<dbReference type="STRING" id="3088.A0A383VQ75"/>
<dbReference type="Pfam" id="PF03092">
    <property type="entry name" value="BT1"/>
    <property type="match status" value="2"/>
</dbReference>
<comment type="similarity">
    <text evidence="2">Belongs to the major facilitator superfamily. Folate-biopterin transporter (TC 2.A.71) family.</text>
</comment>
<dbReference type="SUPFAM" id="SSF103473">
    <property type="entry name" value="MFS general substrate transporter"/>
    <property type="match status" value="1"/>
</dbReference>
<keyword evidence="5 8" id="KW-1133">Transmembrane helix</keyword>
<evidence type="ECO:0000256" key="5">
    <source>
        <dbReference type="ARBA" id="ARBA00022989"/>
    </source>
</evidence>
<dbReference type="EMBL" id="FNXT01000763">
    <property type="protein sequence ID" value="SZX66884.1"/>
    <property type="molecule type" value="Genomic_DNA"/>
</dbReference>
<dbReference type="GO" id="GO:0016020">
    <property type="term" value="C:membrane"/>
    <property type="evidence" value="ECO:0007669"/>
    <property type="project" value="UniProtKB-SubCell"/>
</dbReference>
<evidence type="ECO:0000256" key="6">
    <source>
        <dbReference type="ARBA" id="ARBA00023136"/>
    </source>
</evidence>
<dbReference type="InterPro" id="IPR036259">
    <property type="entry name" value="MFS_trans_sf"/>
</dbReference>
<keyword evidence="3" id="KW-0813">Transport</keyword>
<feature type="transmembrane region" description="Helical" evidence="8">
    <location>
        <begin position="431"/>
        <end position="451"/>
    </location>
</feature>
<evidence type="ECO:0000256" key="8">
    <source>
        <dbReference type="SAM" id="Phobius"/>
    </source>
</evidence>
<feature type="transmembrane region" description="Helical" evidence="8">
    <location>
        <begin position="535"/>
        <end position="556"/>
    </location>
</feature>
<evidence type="ECO:0000256" key="4">
    <source>
        <dbReference type="ARBA" id="ARBA00022692"/>
    </source>
</evidence>
<name>A0A383VQ75_TETOB</name>